<name>A0AAX6MCZ4_9PEZI</name>
<evidence type="ECO:0000256" key="1">
    <source>
        <dbReference type="SAM" id="MobiDB-lite"/>
    </source>
</evidence>
<feature type="transmembrane region" description="Helical" evidence="2">
    <location>
        <begin position="81"/>
        <end position="103"/>
    </location>
</feature>
<feature type="compositionally biased region" description="Low complexity" evidence="1">
    <location>
        <begin position="643"/>
        <end position="663"/>
    </location>
</feature>
<keyword evidence="2" id="KW-0472">Membrane</keyword>
<sequence length="701" mass="72171">MASDKEHNVATGQEKPGFFAATAKRCRDWFRFGTSESVNHQAPQNGRMGTYTTRYTEAAYKAHDPEAAYSHNSEMKLINRICPVLAITVILTGLLVILVDWAINAQFKPTTHETQKVGRAVTGYGEYPDITVTPFVPSAGDMSTTLTDYLTTMTTTSHVIVPVTVAESATVSSSVGLNSTQSANSTTLSATSTSVMSTGITNTTSTDNARRPTTWFFGNSTAPTQFPGTGYGSGLVTAASVSAVTVTVSPFPVLTTGGTDAVNISGSTSSCSHSSFLTGFQNTTTTSTRPTVYQTVTETSTSGNCTLHASKTSSVSTTSSPSVTTTAGTDAVFSSTQAVATPVTHSASSSSSEIFTSTETETVTPIITIQATTSITETSLGTITITVSDESTATQTLSLTSSPATCGAKETETTTVVILSTVYANSVSSSTTSSTSTASTSTESSTSSLVPYTNESVRQVTSMTSTMSSTSTSIVALNSTRTVSIGWNTTGTYGAEAVGTSSSTSATCTHTVLVTASPNSTVSHSTVTQSTEFSTHSLSVADGSKIMSTSSAATTSSDDSDFVVSTLISTMVTTYSLHPHSVSDISISSSSPTAAVTFHPFSVNGTGNGTSVSSSNTSRPESIPLGPAAPGGVVPLNFTFSSTPSAHPHSTTAPPSTQQSSAAKSNTKVRCTKAPREKDVIFDPVTCIVMLAALVALIMSV</sequence>
<proteinExistence type="predicted"/>
<keyword evidence="2" id="KW-0812">Transmembrane</keyword>
<keyword evidence="2" id="KW-1133">Transmembrane helix</keyword>
<accession>A0AAX6MCZ4</accession>
<feature type="region of interest" description="Disordered" evidence="1">
    <location>
        <begin position="606"/>
        <end position="628"/>
    </location>
</feature>
<keyword evidence="4" id="KW-1185">Reference proteome</keyword>
<comment type="caution">
    <text evidence="3">The sequence shown here is derived from an EMBL/GenBank/DDBJ whole genome shotgun (WGS) entry which is preliminary data.</text>
</comment>
<organism evidence="3 4">
    <name type="scientific">Daldinia eschscholtzii</name>
    <dbReference type="NCBI Taxonomy" id="292717"/>
    <lineage>
        <taxon>Eukaryota</taxon>
        <taxon>Fungi</taxon>
        <taxon>Dikarya</taxon>
        <taxon>Ascomycota</taxon>
        <taxon>Pezizomycotina</taxon>
        <taxon>Sordariomycetes</taxon>
        <taxon>Xylariomycetidae</taxon>
        <taxon>Xylariales</taxon>
        <taxon>Hypoxylaceae</taxon>
        <taxon>Daldinia</taxon>
    </lineage>
</organism>
<protein>
    <submittedName>
        <fullName evidence="3">Uncharacterized protein</fullName>
    </submittedName>
</protein>
<evidence type="ECO:0000313" key="3">
    <source>
        <dbReference type="EMBL" id="KAK6950296.1"/>
    </source>
</evidence>
<feature type="compositionally biased region" description="Low complexity" evidence="1">
    <location>
        <begin position="428"/>
        <end position="448"/>
    </location>
</feature>
<evidence type="ECO:0000313" key="4">
    <source>
        <dbReference type="Proteomes" id="UP001369815"/>
    </source>
</evidence>
<feature type="region of interest" description="Disordered" evidence="1">
    <location>
        <begin position="191"/>
        <end position="212"/>
    </location>
</feature>
<evidence type="ECO:0000256" key="2">
    <source>
        <dbReference type="SAM" id="Phobius"/>
    </source>
</evidence>
<gene>
    <name evidence="3" type="ORF">Daesc_008622</name>
</gene>
<dbReference type="Proteomes" id="UP001369815">
    <property type="component" value="Unassembled WGS sequence"/>
</dbReference>
<feature type="region of interest" description="Disordered" evidence="1">
    <location>
        <begin position="643"/>
        <end position="670"/>
    </location>
</feature>
<reference evidence="3 4" key="1">
    <citation type="journal article" date="2024" name="Front Chem Biol">
        <title>Unveiling the potential of Daldinia eschscholtzii MFLUCC 19-0629 through bioactivity and bioinformatics studies for enhanced sustainable agriculture production.</title>
        <authorList>
            <person name="Brooks S."/>
            <person name="Weaver J.A."/>
            <person name="Klomchit A."/>
            <person name="Alharthi S.A."/>
            <person name="Onlamun T."/>
            <person name="Nurani R."/>
            <person name="Vong T.K."/>
            <person name="Alberti F."/>
            <person name="Greco C."/>
        </authorList>
    </citation>
    <scope>NUCLEOTIDE SEQUENCE [LARGE SCALE GENOMIC DNA]</scope>
    <source>
        <strain evidence="3">MFLUCC 19-0629</strain>
    </source>
</reference>
<dbReference type="EMBL" id="JBANMG010000008">
    <property type="protein sequence ID" value="KAK6950296.1"/>
    <property type="molecule type" value="Genomic_DNA"/>
</dbReference>
<feature type="region of interest" description="Disordered" evidence="1">
    <location>
        <begin position="428"/>
        <end position="453"/>
    </location>
</feature>
<dbReference type="AlphaFoldDB" id="A0AAX6MCZ4"/>